<dbReference type="Gene3D" id="2.40.70.10">
    <property type="entry name" value="Acid Proteases"/>
    <property type="match status" value="2"/>
</dbReference>
<dbReference type="PANTHER" id="PTHR47966">
    <property type="entry name" value="BETA-SITE APP-CLEAVING ENZYME, ISOFORM A-RELATED"/>
    <property type="match status" value="1"/>
</dbReference>
<dbReference type="InterPro" id="IPR021109">
    <property type="entry name" value="Peptidase_aspartic_dom_sf"/>
</dbReference>
<dbReference type="PRINTS" id="PR00792">
    <property type="entry name" value="PEPSIN"/>
</dbReference>
<comment type="caution">
    <text evidence="6">The sequence shown here is derived from an EMBL/GenBank/DDBJ whole genome shotgun (WGS) entry which is preliminary data.</text>
</comment>
<dbReference type="CDD" id="cd05471">
    <property type="entry name" value="pepsin_like"/>
    <property type="match status" value="1"/>
</dbReference>
<feature type="disulfide bond" evidence="3">
    <location>
        <begin position="316"/>
        <end position="357"/>
    </location>
</feature>
<organism evidence="6 7">
    <name type="scientific">Rhizophlyctis rosea</name>
    <dbReference type="NCBI Taxonomy" id="64517"/>
    <lineage>
        <taxon>Eukaryota</taxon>
        <taxon>Fungi</taxon>
        <taxon>Fungi incertae sedis</taxon>
        <taxon>Chytridiomycota</taxon>
        <taxon>Chytridiomycota incertae sedis</taxon>
        <taxon>Chytridiomycetes</taxon>
        <taxon>Rhizophlyctidales</taxon>
        <taxon>Rhizophlyctidaceae</taxon>
        <taxon>Rhizophlyctis</taxon>
    </lineage>
</organism>
<dbReference type="Proteomes" id="UP001212841">
    <property type="component" value="Unassembled WGS sequence"/>
</dbReference>
<feature type="domain" description="Peptidase A1" evidence="5">
    <location>
        <begin position="73"/>
        <end position="403"/>
    </location>
</feature>
<evidence type="ECO:0000256" key="1">
    <source>
        <dbReference type="ARBA" id="ARBA00007447"/>
    </source>
</evidence>
<dbReference type="InterPro" id="IPR034164">
    <property type="entry name" value="Pepsin-like_dom"/>
</dbReference>
<evidence type="ECO:0000313" key="6">
    <source>
        <dbReference type="EMBL" id="KAJ3054797.1"/>
    </source>
</evidence>
<dbReference type="InterPro" id="IPR033121">
    <property type="entry name" value="PEPTIDASE_A1"/>
</dbReference>
<accession>A0AAD5X7K3</accession>
<keyword evidence="4" id="KW-0732">Signal</keyword>
<dbReference type="GO" id="GO:0006508">
    <property type="term" value="P:proteolysis"/>
    <property type="evidence" value="ECO:0007669"/>
    <property type="project" value="InterPro"/>
</dbReference>
<gene>
    <name evidence="6" type="ORF">HK097_000789</name>
</gene>
<comment type="similarity">
    <text evidence="1">Belongs to the peptidase A1 family.</text>
</comment>
<evidence type="ECO:0000256" key="4">
    <source>
        <dbReference type="SAM" id="SignalP"/>
    </source>
</evidence>
<evidence type="ECO:0000313" key="7">
    <source>
        <dbReference type="Proteomes" id="UP001212841"/>
    </source>
</evidence>
<evidence type="ECO:0000259" key="5">
    <source>
        <dbReference type="PROSITE" id="PS51767"/>
    </source>
</evidence>
<dbReference type="PROSITE" id="PS51767">
    <property type="entry name" value="PEPTIDASE_A1"/>
    <property type="match status" value="1"/>
</dbReference>
<feature type="active site" evidence="2">
    <location>
        <position position="91"/>
    </location>
</feature>
<dbReference type="SUPFAM" id="SSF50630">
    <property type="entry name" value="Acid proteases"/>
    <property type="match status" value="1"/>
</dbReference>
<evidence type="ECO:0000256" key="3">
    <source>
        <dbReference type="PIRSR" id="PIRSR601461-2"/>
    </source>
</evidence>
<feature type="chain" id="PRO_5042233057" description="Peptidase A1 domain-containing protein" evidence="4">
    <location>
        <begin position="22"/>
        <end position="454"/>
    </location>
</feature>
<dbReference type="Pfam" id="PF00026">
    <property type="entry name" value="Asp"/>
    <property type="match status" value="1"/>
</dbReference>
<name>A0AAD5X7K3_9FUNG</name>
<keyword evidence="3" id="KW-1015">Disulfide bond</keyword>
<dbReference type="AlphaFoldDB" id="A0AAD5X7K3"/>
<dbReference type="GO" id="GO:0004190">
    <property type="term" value="F:aspartic-type endopeptidase activity"/>
    <property type="evidence" value="ECO:0007669"/>
    <property type="project" value="InterPro"/>
</dbReference>
<dbReference type="InterPro" id="IPR001461">
    <property type="entry name" value="Aspartic_peptidase_A1"/>
</dbReference>
<feature type="disulfide bond" evidence="3">
    <location>
        <begin position="104"/>
        <end position="109"/>
    </location>
</feature>
<feature type="active site" evidence="2">
    <location>
        <position position="277"/>
    </location>
</feature>
<proteinExistence type="inferred from homology"/>
<dbReference type="PANTHER" id="PTHR47966:SF51">
    <property type="entry name" value="BETA-SITE APP-CLEAVING ENZYME, ISOFORM A-RELATED"/>
    <property type="match status" value="1"/>
</dbReference>
<evidence type="ECO:0000256" key="2">
    <source>
        <dbReference type="PIRSR" id="PIRSR601461-1"/>
    </source>
</evidence>
<sequence length="454" mass="48637">MRSSILVVPALLSAFAGIAAAEPAVAPNEVLGVPAFSIPTKNKNLAAVPVDKRLAKRLYSSTDVEDPTRSFVYHGQIKVGNPTQNFSVLFDTGSYQLWLRSTDCTSSFCTGQPQYDPSKSSSAVRTGEKAPDITYVDGTSVSGNYVTDKVSIGLLSIDNLTINAVSSMNGESVEDGIMGMCNPAPKEPANFFQSLQKKGIMTSDVMGYYIDQTNVDGEVDFGGINAARFKGNLTWLPSLGYGAGDKAPYIFFQSKQTGMGFKGTQAFFNLNMVSVFDTGASLMVLPPDLALNLSKALTMTKVTTSPSDYDMYEALCPNGIINTWPNMTLAFGDVELQLTPKEYLYLVQRNSDGAIVCRSGWIGMRADQSSGTNPSAPGAILGNTFLRRFYSVFDWNQQRVGFAVAERGLDIIPNYVAVPGNRTSGTGEGNGAADGTGGKWLSLVVAIGVGLWFL</sequence>
<keyword evidence="7" id="KW-1185">Reference proteome</keyword>
<feature type="signal peptide" evidence="4">
    <location>
        <begin position="1"/>
        <end position="21"/>
    </location>
</feature>
<reference evidence="6" key="1">
    <citation type="submission" date="2020-05" db="EMBL/GenBank/DDBJ databases">
        <title>Phylogenomic resolution of chytrid fungi.</title>
        <authorList>
            <person name="Stajich J.E."/>
            <person name="Amses K."/>
            <person name="Simmons R."/>
            <person name="Seto K."/>
            <person name="Myers J."/>
            <person name="Bonds A."/>
            <person name="Quandt C.A."/>
            <person name="Barry K."/>
            <person name="Liu P."/>
            <person name="Grigoriev I."/>
            <person name="Longcore J.E."/>
            <person name="James T.Y."/>
        </authorList>
    </citation>
    <scope>NUCLEOTIDE SEQUENCE</scope>
    <source>
        <strain evidence="6">JEL0318</strain>
    </source>
</reference>
<protein>
    <recommendedName>
        <fullName evidence="5">Peptidase A1 domain-containing protein</fullName>
    </recommendedName>
</protein>
<dbReference type="EMBL" id="JADGJD010000115">
    <property type="protein sequence ID" value="KAJ3054797.1"/>
    <property type="molecule type" value="Genomic_DNA"/>
</dbReference>